<proteinExistence type="predicted"/>
<accession>A0A6M8HSC6</accession>
<dbReference type="Pfam" id="PF01738">
    <property type="entry name" value="DLH"/>
    <property type="match status" value="1"/>
</dbReference>
<organism evidence="2 3">
    <name type="scientific">Lichenicola cladoniae</name>
    <dbReference type="NCBI Taxonomy" id="1484109"/>
    <lineage>
        <taxon>Bacteria</taxon>
        <taxon>Pseudomonadati</taxon>
        <taxon>Pseudomonadota</taxon>
        <taxon>Alphaproteobacteria</taxon>
        <taxon>Acetobacterales</taxon>
        <taxon>Acetobacteraceae</taxon>
        <taxon>Lichenicola</taxon>
    </lineage>
</organism>
<dbReference type="KEGG" id="lck:HN018_15420"/>
<dbReference type="AlphaFoldDB" id="A0A6M8HSC6"/>
<dbReference type="EMBL" id="CP053708">
    <property type="protein sequence ID" value="QKE91248.1"/>
    <property type="molecule type" value="Genomic_DNA"/>
</dbReference>
<dbReference type="PANTHER" id="PTHR46623">
    <property type="entry name" value="CARBOXYMETHYLENEBUTENOLIDASE-RELATED"/>
    <property type="match status" value="1"/>
</dbReference>
<reference evidence="2 3" key="1">
    <citation type="journal article" date="2014" name="World J. Microbiol. Biotechnol.">
        <title>Biodiversity and physiological characteristics of Antarctic and Arctic lichens-associated bacteria.</title>
        <authorList>
            <person name="Lee Y.M."/>
            <person name="Kim E.H."/>
            <person name="Lee H.K."/>
            <person name="Hong S.G."/>
        </authorList>
    </citation>
    <scope>NUCLEOTIDE SEQUENCE [LARGE SCALE GENOMIC DNA]</scope>
    <source>
        <strain evidence="2 3">PAMC 26569</strain>
    </source>
</reference>
<gene>
    <name evidence="2" type="ORF">HN018_15420</name>
</gene>
<dbReference type="SUPFAM" id="SSF53474">
    <property type="entry name" value="alpha/beta-Hydrolases"/>
    <property type="match status" value="1"/>
</dbReference>
<name>A0A6M8HSC6_9PROT</name>
<dbReference type="Proteomes" id="UP000500767">
    <property type="component" value="Chromosome"/>
</dbReference>
<dbReference type="InterPro" id="IPR051049">
    <property type="entry name" value="Dienelactone_hydrolase-like"/>
</dbReference>
<dbReference type="InterPro" id="IPR029058">
    <property type="entry name" value="AB_hydrolase_fold"/>
</dbReference>
<evidence type="ECO:0000259" key="1">
    <source>
        <dbReference type="Pfam" id="PF01738"/>
    </source>
</evidence>
<dbReference type="InterPro" id="IPR002925">
    <property type="entry name" value="Dienelactn_hydro"/>
</dbReference>
<sequence>MADTRNNPLGRRGFVMSSLITGFTLAVSRVEAQEIHTGSSGIVAAEVRIPVSDGSLPAYVARPAGAGPFPIVLVIEEIFGVHEYIKDICRRLAHLGYLGVAPELYARLADLSTMTDPHQIIRDVISKAPDATVIADLDATASWAGQHQGDLHRMGVVGFCRGGRDSWLYAEHNPMLKAAVAFYGPVKTDDTPIQPRSPLDLAAGLKCPLLGLYGGQDTSIAQSDVQAAQARARAAGQVVDIVVYPDAPHGFHADYRPSYRRADAEDGWNRAIAWFRQHGVT</sequence>
<feature type="domain" description="Dienelactone hydrolase" evidence="1">
    <location>
        <begin position="57"/>
        <end position="278"/>
    </location>
</feature>
<keyword evidence="3" id="KW-1185">Reference proteome</keyword>
<evidence type="ECO:0000313" key="3">
    <source>
        <dbReference type="Proteomes" id="UP000500767"/>
    </source>
</evidence>
<dbReference type="GO" id="GO:0016787">
    <property type="term" value="F:hydrolase activity"/>
    <property type="evidence" value="ECO:0007669"/>
    <property type="project" value="InterPro"/>
</dbReference>
<dbReference type="RefSeq" id="WP_171833228.1">
    <property type="nucleotide sequence ID" value="NZ_CP053708.1"/>
</dbReference>
<dbReference type="PANTHER" id="PTHR46623:SF6">
    <property type="entry name" value="ALPHA_BETA-HYDROLASES SUPERFAMILY PROTEIN"/>
    <property type="match status" value="1"/>
</dbReference>
<evidence type="ECO:0000313" key="2">
    <source>
        <dbReference type="EMBL" id="QKE91248.1"/>
    </source>
</evidence>
<dbReference type="Gene3D" id="3.40.50.1820">
    <property type="entry name" value="alpha/beta hydrolase"/>
    <property type="match status" value="1"/>
</dbReference>
<protein>
    <submittedName>
        <fullName evidence="2">Carboxymethylenebutenolidase</fullName>
    </submittedName>
</protein>